<keyword evidence="3" id="KW-0349">Heme</keyword>
<gene>
    <name evidence="8" type="primary">LOC109687410</name>
</gene>
<dbReference type="GO" id="GO:0008391">
    <property type="term" value="F:arachidonate monooxygenase activity"/>
    <property type="evidence" value="ECO:0007669"/>
    <property type="project" value="TreeGrafter"/>
</dbReference>
<dbReference type="GO" id="GO:0005506">
    <property type="term" value="F:iron ion binding"/>
    <property type="evidence" value="ECO:0007669"/>
    <property type="project" value="InterPro"/>
</dbReference>
<sequence length="310" mass="35419">MPQMSLSWMDLGSVVASPWLLLLLAGASWLLAHVLTQIYTFYKNSRRLQCFPQPPKRNWLIGHLGMAPPTEQGLKEVTQLVGTYPQGFMVWMGPIFPLINLCHPDIVRSVLNASAAVALKDVVFYSFLKPWLGDGLLLSAGDKWSCHRRMLTPAFHFNILKPYMKIFNDSTNVMHAKWQRLILEGNTSLDMFEHVSLMTLDTLQKCVFSFDSNCQEKPSEYIAAILELSALVAKRNQQLLLHMDFLFRLTPDGRRFRKACRLVHDFTDAVIQERRRTLPEHGIDDFLQAKAKSKTLDFIDVLLLTKGLEA</sequence>
<keyword evidence="6" id="KW-0408">Iron</keyword>
<dbReference type="Gene3D" id="1.10.630.10">
    <property type="entry name" value="Cytochrome P450"/>
    <property type="match status" value="1"/>
</dbReference>
<accession>A0A8B7UMU2</accession>
<keyword evidence="7" id="KW-0503">Monooxygenase</keyword>
<dbReference type="InterPro" id="IPR002402">
    <property type="entry name" value="Cyt_P450_E_grp-II"/>
</dbReference>
<dbReference type="GO" id="GO:0020037">
    <property type="term" value="F:heme binding"/>
    <property type="evidence" value="ECO:0007669"/>
    <property type="project" value="InterPro"/>
</dbReference>
<dbReference type="GO" id="GO:0019369">
    <property type="term" value="P:arachidonate metabolic process"/>
    <property type="evidence" value="ECO:0007669"/>
    <property type="project" value="TreeGrafter"/>
</dbReference>
<dbReference type="PANTHER" id="PTHR24291:SF198">
    <property type="entry name" value="CYTOCHROME P450 4F3"/>
    <property type="match status" value="1"/>
</dbReference>
<reference evidence="8" key="1">
    <citation type="submission" date="2025-08" db="UniProtKB">
        <authorList>
            <consortium name="RefSeq"/>
        </authorList>
    </citation>
    <scope>IDENTIFICATION</scope>
    <source>
        <tissue evidence="8">Leukocyte</tissue>
    </source>
</reference>
<evidence type="ECO:0000256" key="7">
    <source>
        <dbReference type="ARBA" id="ARBA00023033"/>
    </source>
</evidence>
<comment type="cofactor">
    <cofactor evidence="1">
        <name>heme</name>
        <dbReference type="ChEBI" id="CHEBI:30413"/>
    </cofactor>
</comment>
<evidence type="ECO:0000256" key="4">
    <source>
        <dbReference type="ARBA" id="ARBA00022723"/>
    </source>
</evidence>
<dbReference type="AlphaFoldDB" id="A0A8B7UMU2"/>
<evidence type="ECO:0000256" key="1">
    <source>
        <dbReference type="ARBA" id="ARBA00001971"/>
    </source>
</evidence>
<dbReference type="PRINTS" id="PR00464">
    <property type="entry name" value="EP450II"/>
</dbReference>
<keyword evidence="4" id="KW-0479">Metal-binding</keyword>
<proteinExistence type="inferred from homology"/>
<protein>
    <submittedName>
        <fullName evidence="8">Phylloquinone omega-hydroxylase CYP4F2-like</fullName>
    </submittedName>
</protein>
<evidence type="ECO:0000256" key="2">
    <source>
        <dbReference type="ARBA" id="ARBA00010617"/>
    </source>
</evidence>
<comment type="similarity">
    <text evidence="2">Belongs to the cytochrome P450 family.</text>
</comment>
<dbReference type="SUPFAM" id="SSF48264">
    <property type="entry name" value="Cytochrome P450"/>
    <property type="match status" value="1"/>
</dbReference>
<dbReference type="PANTHER" id="PTHR24291">
    <property type="entry name" value="CYTOCHROME P450 FAMILY 4"/>
    <property type="match status" value="1"/>
</dbReference>
<evidence type="ECO:0000256" key="5">
    <source>
        <dbReference type="ARBA" id="ARBA00023002"/>
    </source>
</evidence>
<keyword evidence="5" id="KW-0560">Oxidoreductase</keyword>
<name>A0A8B7UMU2_CASCN</name>
<evidence type="ECO:0000256" key="3">
    <source>
        <dbReference type="ARBA" id="ARBA00022617"/>
    </source>
</evidence>
<dbReference type="InterPro" id="IPR001128">
    <property type="entry name" value="Cyt_P450"/>
</dbReference>
<evidence type="ECO:0000256" key="6">
    <source>
        <dbReference type="ARBA" id="ARBA00023004"/>
    </source>
</evidence>
<organism evidence="8">
    <name type="scientific">Castor canadensis</name>
    <name type="common">American beaver</name>
    <dbReference type="NCBI Taxonomy" id="51338"/>
    <lineage>
        <taxon>Eukaryota</taxon>
        <taxon>Metazoa</taxon>
        <taxon>Chordata</taxon>
        <taxon>Craniata</taxon>
        <taxon>Vertebrata</taxon>
        <taxon>Euteleostomi</taxon>
        <taxon>Mammalia</taxon>
        <taxon>Eutheria</taxon>
        <taxon>Euarchontoglires</taxon>
        <taxon>Glires</taxon>
        <taxon>Rodentia</taxon>
        <taxon>Castorimorpha</taxon>
        <taxon>Castoridae</taxon>
        <taxon>Castor</taxon>
    </lineage>
</organism>
<dbReference type="Pfam" id="PF00067">
    <property type="entry name" value="p450"/>
    <property type="match status" value="1"/>
</dbReference>
<dbReference type="InterPro" id="IPR036396">
    <property type="entry name" value="Cyt_P450_sf"/>
</dbReference>
<dbReference type="GO" id="GO:0050051">
    <property type="term" value="F:leukotriene-B4 20-monooxygenase activity"/>
    <property type="evidence" value="ECO:0007669"/>
    <property type="project" value="TreeGrafter"/>
</dbReference>
<dbReference type="InterPro" id="IPR050196">
    <property type="entry name" value="Cytochrome_P450_Monoox"/>
</dbReference>
<dbReference type="KEGG" id="ccan:109687410"/>
<dbReference type="OrthoDB" id="1470350at2759"/>
<dbReference type="RefSeq" id="XP_020020883.1">
    <property type="nucleotide sequence ID" value="XM_020165294.1"/>
</dbReference>
<evidence type="ECO:0000313" key="8">
    <source>
        <dbReference type="RefSeq" id="XP_020020883.1"/>
    </source>
</evidence>